<keyword evidence="3" id="KW-1003">Cell membrane</keyword>
<keyword evidence="9" id="KW-1185">Reference proteome</keyword>
<dbReference type="PIRSF" id="PIRSF006603">
    <property type="entry name" value="DinF"/>
    <property type="match status" value="1"/>
</dbReference>
<evidence type="ECO:0000256" key="3">
    <source>
        <dbReference type="ARBA" id="ARBA00022475"/>
    </source>
</evidence>
<name>A0A098M2J0_9BACL</name>
<dbReference type="AlphaFoldDB" id="A0A098M2J0"/>
<dbReference type="InterPro" id="IPR002528">
    <property type="entry name" value="MATE_fam"/>
</dbReference>
<dbReference type="RefSeq" id="WP_036654537.1">
    <property type="nucleotide sequence ID" value="NZ_JQCR01000003.1"/>
</dbReference>
<dbReference type="InterPro" id="IPR047135">
    <property type="entry name" value="YsiQ"/>
</dbReference>
<dbReference type="eggNOG" id="COG0534">
    <property type="taxonomic scope" value="Bacteria"/>
</dbReference>
<comment type="caution">
    <text evidence="8">The sequence shown here is derived from an EMBL/GenBank/DDBJ whole genome shotgun (WGS) entry which is preliminary data.</text>
</comment>
<evidence type="ECO:0000313" key="8">
    <source>
        <dbReference type="EMBL" id="KGE16555.1"/>
    </source>
</evidence>
<dbReference type="Pfam" id="PF01554">
    <property type="entry name" value="MatE"/>
    <property type="match status" value="2"/>
</dbReference>
<evidence type="ECO:0000256" key="4">
    <source>
        <dbReference type="ARBA" id="ARBA00022692"/>
    </source>
</evidence>
<feature type="transmembrane region" description="Helical" evidence="7">
    <location>
        <begin position="192"/>
        <end position="216"/>
    </location>
</feature>
<sequence>MAPSTTKTLKTMTVFAITWPIFIEILFHILMGTVDTFMLSHISDEVVSAVGISRQLIEFSIILFNLLGLGVGVVISQLIGAGRVQDVSQTAASALTFNLIFGLLISLIFITSRDTLLSFYDVPQNVHNDAALYMMLVGGSLFLEALMLTAGPVIRSHGYTRDTMFIGIGMNILHLIGNSLLIFGWLGFPQLGIMGAAISTIISRIIACIGIFILLYKRVGEPIHFRYYFTMKWQELTAILKIGIPSGLEWLSYHISNMLITRFVTFMGLTAVTAHVYSNTIVYFFMIFGMAIGEGTEIIVARLIGSGQKEKAYRQLLSSLKWAMGITTGTLVVGIMFRTQVFDFFTDDPDVIAIGASILLLCILLEPGRVFNHVVINSLRAAGDVQFPLMMAIIFMWGIKVPLAYFLGIHQGYGVLGVWIAHAADEWVRGVFHYFRWKGRKWQQKSLLSPQMLDADSA</sequence>
<feature type="transmembrane region" description="Helical" evidence="7">
    <location>
        <begin position="12"/>
        <end position="31"/>
    </location>
</feature>
<organism evidence="8 9">
    <name type="scientific">Paenibacillus wynnii</name>
    <dbReference type="NCBI Taxonomy" id="268407"/>
    <lineage>
        <taxon>Bacteria</taxon>
        <taxon>Bacillati</taxon>
        <taxon>Bacillota</taxon>
        <taxon>Bacilli</taxon>
        <taxon>Bacillales</taxon>
        <taxon>Paenibacillaceae</taxon>
        <taxon>Paenibacillus</taxon>
    </lineage>
</organism>
<feature type="transmembrane region" description="Helical" evidence="7">
    <location>
        <begin position="91"/>
        <end position="110"/>
    </location>
</feature>
<dbReference type="NCBIfam" id="TIGR00797">
    <property type="entry name" value="matE"/>
    <property type="match status" value="1"/>
</dbReference>
<proteinExistence type="predicted"/>
<dbReference type="GO" id="GO:0015297">
    <property type="term" value="F:antiporter activity"/>
    <property type="evidence" value="ECO:0007669"/>
    <property type="project" value="InterPro"/>
</dbReference>
<evidence type="ECO:0000256" key="2">
    <source>
        <dbReference type="ARBA" id="ARBA00022448"/>
    </source>
</evidence>
<feature type="transmembrane region" description="Helical" evidence="7">
    <location>
        <begin position="316"/>
        <end position="337"/>
    </location>
</feature>
<dbReference type="Proteomes" id="UP000029734">
    <property type="component" value="Unassembled WGS sequence"/>
</dbReference>
<keyword evidence="5 7" id="KW-1133">Transmembrane helix</keyword>
<dbReference type="GO" id="GO:0005886">
    <property type="term" value="C:plasma membrane"/>
    <property type="evidence" value="ECO:0007669"/>
    <property type="project" value="UniProtKB-SubCell"/>
</dbReference>
<reference evidence="8 9" key="2">
    <citation type="submission" date="2014-10" db="EMBL/GenBank/DDBJ databases">
        <title>Comparative genomics of the Paenibacillus odorifer group.</title>
        <authorList>
            <person name="Tsai Y.-C."/>
            <person name="Martin N."/>
            <person name="Korlach J."/>
            <person name="Wiedmann M."/>
        </authorList>
    </citation>
    <scope>NUCLEOTIDE SEQUENCE [LARGE SCALE GENOMIC DNA]</scope>
    <source>
        <strain evidence="8 9">DSM 18334</strain>
    </source>
</reference>
<dbReference type="CDD" id="cd13134">
    <property type="entry name" value="MATE_like_8"/>
    <property type="match status" value="1"/>
</dbReference>
<dbReference type="GO" id="GO:0042910">
    <property type="term" value="F:xenobiotic transmembrane transporter activity"/>
    <property type="evidence" value="ECO:0007669"/>
    <property type="project" value="InterPro"/>
</dbReference>
<dbReference type="EMBL" id="JQCR01000003">
    <property type="protein sequence ID" value="KGE16555.1"/>
    <property type="molecule type" value="Genomic_DNA"/>
</dbReference>
<dbReference type="PANTHER" id="PTHR42925">
    <property type="entry name" value="MULTIDRUG AND TOXIN EFFLUX PROTEIN MATE FAMILY"/>
    <property type="match status" value="1"/>
</dbReference>
<evidence type="ECO:0000256" key="7">
    <source>
        <dbReference type="SAM" id="Phobius"/>
    </source>
</evidence>
<evidence type="ECO:0000313" key="9">
    <source>
        <dbReference type="Proteomes" id="UP000029734"/>
    </source>
</evidence>
<gene>
    <name evidence="8" type="ORF">PWYN_17715</name>
</gene>
<dbReference type="PANTHER" id="PTHR42925:SF1">
    <property type="entry name" value="VIRULENCE FACTOR MVIN"/>
    <property type="match status" value="1"/>
</dbReference>
<protein>
    <submittedName>
        <fullName evidence="8">Transporter</fullName>
    </submittedName>
</protein>
<dbReference type="InterPro" id="IPR048279">
    <property type="entry name" value="MdtK-like"/>
</dbReference>
<keyword evidence="4 7" id="KW-0812">Transmembrane</keyword>
<feature type="transmembrane region" description="Helical" evidence="7">
    <location>
        <begin position="259"/>
        <end position="277"/>
    </location>
</feature>
<feature type="transmembrane region" description="Helical" evidence="7">
    <location>
        <begin position="130"/>
        <end position="153"/>
    </location>
</feature>
<evidence type="ECO:0000256" key="6">
    <source>
        <dbReference type="ARBA" id="ARBA00023136"/>
    </source>
</evidence>
<accession>A0A098M2J0</accession>
<feature type="transmembrane region" description="Helical" evidence="7">
    <location>
        <begin position="283"/>
        <end position="304"/>
    </location>
</feature>
<evidence type="ECO:0000256" key="5">
    <source>
        <dbReference type="ARBA" id="ARBA00022989"/>
    </source>
</evidence>
<keyword evidence="6 7" id="KW-0472">Membrane</keyword>
<dbReference type="STRING" id="268407.PWYN_17715"/>
<evidence type="ECO:0000256" key="1">
    <source>
        <dbReference type="ARBA" id="ARBA00004651"/>
    </source>
</evidence>
<reference evidence="8 9" key="1">
    <citation type="submission" date="2014-08" db="EMBL/GenBank/DDBJ databases">
        <authorList>
            <person name="den Bakker H.C."/>
        </authorList>
    </citation>
    <scope>NUCLEOTIDE SEQUENCE [LARGE SCALE GENOMIC DNA]</scope>
    <source>
        <strain evidence="8 9">DSM 18334</strain>
    </source>
</reference>
<feature type="transmembrane region" description="Helical" evidence="7">
    <location>
        <begin position="349"/>
        <end position="366"/>
    </location>
</feature>
<feature type="transmembrane region" description="Helical" evidence="7">
    <location>
        <begin position="59"/>
        <end position="79"/>
    </location>
</feature>
<feature type="transmembrane region" description="Helical" evidence="7">
    <location>
        <begin position="165"/>
        <end position="186"/>
    </location>
</feature>
<keyword evidence="2" id="KW-0813">Transport</keyword>
<comment type="subcellular location">
    <subcellularLocation>
        <location evidence="1">Cell membrane</location>
        <topology evidence="1">Multi-pass membrane protein</topology>
    </subcellularLocation>
</comment>
<feature type="transmembrane region" description="Helical" evidence="7">
    <location>
        <begin position="387"/>
        <end position="407"/>
    </location>
</feature>